<dbReference type="SUPFAM" id="SSF48452">
    <property type="entry name" value="TPR-like"/>
    <property type="match status" value="2"/>
</dbReference>
<feature type="repeat" description="TPR" evidence="1">
    <location>
        <begin position="349"/>
        <end position="382"/>
    </location>
</feature>
<feature type="repeat" description="TPR" evidence="1">
    <location>
        <begin position="424"/>
        <end position="457"/>
    </location>
</feature>
<dbReference type="OrthoDB" id="1926212at2759"/>
<dbReference type="Pfam" id="PF14559">
    <property type="entry name" value="TPR_19"/>
    <property type="match status" value="1"/>
</dbReference>
<dbReference type="SMART" id="SM00028">
    <property type="entry name" value="TPR"/>
    <property type="match status" value="8"/>
</dbReference>
<dbReference type="PANTHER" id="PTHR45153">
    <property type="entry name" value="TETRATRICOPEPTIDE REPEAT PROTEIN 16"/>
    <property type="match status" value="1"/>
</dbReference>
<dbReference type="PANTHER" id="PTHR45153:SF1">
    <property type="entry name" value="TETRATRICOPEPTIDE REPEAT PROTEIN 16"/>
    <property type="match status" value="1"/>
</dbReference>
<dbReference type="Proteomes" id="UP000193642">
    <property type="component" value="Unassembled WGS sequence"/>
</dbReference>
<dbReference type="AlphaFoldDB" id="A0A1Y2CYF2"/>
<dbReference type="PROSITE" id="PS50005">
    <property type="entry name" value="TPR"/>
    <property type="match status" value="3"/>
</dbReference>
<gene>
    <name evidence="2" type="ORF">BCR33DRAFT_712127</name>
</gene>
<dbReference type="STRING" id="329046.A0A1Y2CYF2"/>
<evidence type="ECO:0000313" key="3">
    <source>
        <dbReference type="Proteomes" id="UP000193642"/>
    </source>
</evidence>
<keyword evidence="3" id="KW-1185">Reference proteome</keyword>
<sequence>MKKQGRGTERKTAIKKESTAVKLIADRSIELNNISLTILNAGPAHLSSHHVTLAISQVSRAIFLNKQEPSYYINRAEGYLLANDYESCISNLKKAQLLLPPRKSMKSTLPDAMPGACWKGVITANENEEDRDLFYARDKFEACASSSVWLNLKFRRIYFTFGQILLDQRRLYESLKYFKLARDFGMCTSSVYLRMVAIYIGLHKTDEALELLYNLIEKHPKNADLYILRAKLYSELGHVDLVSMDLNKVAILNPQHPEMRQLMEYVIWTSIKYKNKASAQILKGQFDVAVFFLNHALELDPTDWITLLKRGVIFSEMGHYESAIADLKGVLEMDDRDRERDAEVKSYVGSVYNKLGVDLFLNKNLDEAVNTFKKAIQFTSTEAIIFKNLADCYWFLDDDNNREKCLYRAYQLNPTDDETREKLAELYFSRGERGVFAGHFANGLRELSKAIDLSPNANYIFERGRVNLLTEQLDAAREDLSIVLKMNPNHREASAMFDQLVSKS</sequence>
<name>A0A1Y2CYF2_9FUNG</name>
<proteinExistence type="predicted"/>
<evidence type="ECO:0000256" key="1">
    <source>
        <dbReference type="PROSITE-ProRule" id="PRU00339"/>
    </source>
</evidence>
<feature type="repeat" description="TPR" evidence="1">
    <location>
        <begin position="189"/>
        <end position="222"/>
    </location>
</feature>
<protein>
    <submittedName>
        <fullName evidence="2">TPR-like protein</fullName>
    </submittedName>
</protein>
<dbReference type="InterPro" id="IPR019734">
    <property type="entry name" value="TPR_rpt"/>
</dbReference>
<dbReference type="InterPro" id="IPR011990">
    <property type="entry name" value="TPR-like_helical_dom_sf"/>
</dbReference>
<organism evidence="2 3">
    <name type="scientific">Rhizoclosmatium globosum</name>
    <dbReference type="NCBI Taxonomy" id="329046"/>
    <lineage>
        <taxon>Eukaryota</taxon>
        <taxon>Fungi</taxon>
        <taxon>Fungi incertae sedis</taxon>
        <taxon>Chytridiomycota</taxon>
        <taxon>Chytridiomycota incertae sedis</taxon>
        <taxon>Chytridiomycetes</taxon>
        <taxon>Chytridiales</taxon>
        <taxon>Chytriomycetaceae</taxon>
        <taxon>Rhizoclosmatium</taxon>
    </lineage>
</organism>
<accession>A0A1Y2CYF2</accession>
<keyword evidence="1" id="KW-0802">TPR repeat</keyword>
<reference evidence="2 3" key="1">
    <citation type="submission" date="2016-07" db="EMBL/GenBank/DDBJ databases">
        <title>Pervasive Adenine N6-methylation of Active Genes in Fungi.</title>
        <authorList>
            <consortium name="DOE Joint Genome Institute"/>
            <person name="Mondo S.J."/>
            <person name="Dannebaum R.O."/>
            <person name="Kuo R.C."/>
            <person name="Labutti K."/>
            <person name="Haridas S."/>
            <person name="Kuo A."/>
            <person name="Salamov A."/>
            <person name="Ahrendt S.R."/>
            <person name="Lipzen A."/>
            <person name="Sullivan W."/>
            <person name="Andreopoulos W.B."/>
            <person name="Clum A."/>
            <person name="Lindquist E."/>
            <person name="Daum C."/>
            <person name="Ramamoorthy G.K."/>
            <person name="Gryganskyi A."/>
            <person name="Culley D."/>
            <person name="Magnuson J.K."/>
            <person name="James T.Y."/>
            <person name="O'Malley M.A."/>
            <person name="Stajich J.E."/>
            <person name="Spatafora J.W."/>
            <person name="Visel A."/>
            <person name="Grigoriev I.V."/>
        </authorList>
    </citation>
    <scope>NUCLEOTIDE SEQUENCE [LARGE SCALE GENOMIC DNA]</scope>
    <source>
        <strain evidence="2 3">JEL800</strain>
    </source>
</reference>
<comment type="caution">
    <text evidence="2">The sequence shown here is derived from an EMBL/GenBank/DDBJ whole genome shotgun (WGS) entry which is preliminary data.</text>
</comment>
<dbReference type="Pfam" id="PF13181">
    <property type="entry name" value="TPR_8"/>
    <property type="match status" value="3"/>
</dbReference>
<evidence type="ECO:0000313" key="2">
    <source>
        <dbReference type="EMBL" id="ORY51926.1"/>
    </source>
</evidence>
<dbReference type="EMBL" id="MCGO01000004">
    <property type="protein sequence ID" value="ORY51926.1"/>
    <property type="molecule type" value="Genomic_DNA"/>
</dbReference>
<dbReference type="Gene3D" id="1.25.40.10">
    <property type="entry name" value="Tetratricopeptide repeat domain"/>
    <property type="match status" value="4"/>
</dbReference>